<keyword evidence="2" id="KW-1185">Reference proteome</keyword>
<dbReference type="EMBL" id="VTOW01000002">
    <property type="protein sequence ID" value="NKE71895.1"/>
    <property type="molecule type" value="Genomic_DNA"/>
</dbReference>
<evidence type="ECO:0000313" key="1">
    <source>
        <dbReference type="EMBL" id="NKE71895.1"/>
    </source>
</evidence>
<evidence type="ECO:0000313" key="2">
    <source>
        <dbReference type="Proteomes" id="UP000534783"/>
    </source>
</evidence>
<dbReference type="InterPro" id="IPR025737">
    <property type="entry name" value="FApF"/>
</dbReference>
<gene>
    <name evidence="1" type="ORF">MNODULE_14195</name>
</gene>
<dbReference type="RefSeq" id="WP_168060942.1">
    <property type="nucleotide sequence ID" value="NZ_VTOW01000002.1"/>
</dbReference>
<protein>
    <submittedName>
        <fullName evidence="1">Transporter</fullName>
    </submittedName>
</protein>
<dbReference type="AlphaFoldDB" id="A0A7X6DR97"/>
<reference evidence="1 2" key="1">
    <citation type="journal article" date="2020" name="Nature">
        <title>Bacterial chemolithoautotrophy via manganese oxidation.</title>
        <authorList>
            <person name="Yu H."/>
            <person name="Leadbetter J.R."/>
        </authorList>
    </citation>
    <scope>NUCLEOTIDE SEQUENCE [LARGE SCALE GENOMIC DNA]</scope>
    <source>
        <strain evidence="1 2">Mn-1</strain>
    </source>
</reference>
<organism evidence="1 2">
    <name type="scientific">Candidatus Manganitrophus noduliformans</name>
    <dbReference type="NCBI Taxonomy" id="2606439"/>
    <lineage>
        <taxon>Bacteria</taxon>
        <taxon>Pseudomonadati</taxon>
        <taxon>Nitrospirota</taxon>
        <taxon>Nitrospiria</taxon>
        <taxon>Candidatus Troglogloeales</taxon>
        <taxon>Candidatus Manganitrophaceae</taxon>
        <taxon>Candidatus Manganitrophus</taxon>
    </lineage>
</organism>
<accession>A0A7X6DR97</accession>
<comment type="caution">
    <text evidence="1">The sequence shown here is derived from an EMBL/GenBank/DDBJ whole genome shotgun (WGS) entry which is preliminary data.</text>
</comment>
<name>A0A7X6DR97_9BACT</name>
<dbReference type="Proteomes" id="UP000534783">
    <property type="component" value="Unassembled WGS sequence"/>
</dbReference>
<sequence length="331" mass="36681">MRRIVLWNISLLILLVALIVMLSEKVALASCGSANCFLVTGTQEGIATPGQIVVDLSYRWIPMDQILRGNDKASEALVPRIDFENGVIVPNGHSEIRTNNELMQLDLGFGVSERFTLTASVPFFNLRTHEHAHVPGDFSRSDGSSGFGDIRLIGKYALLVRTKNLMVVGLGVKTPTGEYKLLDHDGAINEPTIQPGTGSWDGIASFYYAYQIIPHEFDTFFSTSYQVNTENPLDYRFGHTLLVNAGGSYRLMEKALVSLQVNLRQSPHDEFKGEKVPSTGGRWVYLTPGVTLQATPNTALYTHVQLPIYQEVNEVNIAPRYGFIFGVSHVF</sequence>
<dbReference type="Pfam" id="PF13557">
    <property type="entry name" value="Phenol_MetA_deg"/>
    <property type="match status" value="1"/>
</dbReference>
<proteinExistence type="predicted"/>